<gene>
    <name evidence="2" type="ORF">ACH49W_35465</name>
</gene>
<dbReference type="Proteomes" id="UP001611415">
    <property type="component" value="Unassembled WGS sequence"/>
</dbReference>
<reference evidence="2 3" key="1">
    <citation type="submission" date="2024-10" db="EMBL/GenBank/DDBJ databases">
        <title>The Natural Products Discovery Center: Release of the First 8490 Sequenced Strains for Exploring Actinobacteria Biosynthetic Diversity.</title>
        <authorList>
            <person name="Kalkreuter E."/>
            <person name="Kautsar S.A."/>
            <person name="Yang D."/>
            <person name="Bader C.D."/>
            <person name="Teijaro C.N."/>
            <person name="Fluegel L."/>
            <person name="Davis C.M."/>
            <person name="Simpson J.R."/>
            <person name="Lauterbach L."/>
            <person name="Steele A.D."/>
            <person name="Gui C."/>
            <person name="Meng S."/>
            <person name="Li G."/>
            <person name="Viehrig K."/>
            <person name="Ye F."/>
            <person name="Su P."/>
            <person name="Kiefer A.F."/>
            <person name="Nichols A."/>
            <person name="Cepeda A.J."/>
            <person name="Yan W."/>
            <person name="Fan B."/>
            <person name="Jiang Y."/>
            <person name="Adhikari A."/>
            <person name="Zheng C.-J."/>
            <person name="Schuster L."/>
            <person name="Cowan T.M."/>
            <person name="Smanski M.J."/>
            <person name="Chevrette M.G."/>
            <person name="De Carvalho L.P.S."/>
            <person name="Shen B."/>
        </authorList>
    </citation>
    <scope>NUCLEOTIDE SEQUENCE [LARGE SCALE GENOMIC DNA]</scope>
    <source>
        <strain evidence="2 3">NPDC019275</strain>
    </source>
</reference>
<comment type="caution">
    <text evidence="2">The sequence shown here is derived from an EMBL/GenBank/DDBJ whole genome shotgun (WGS) entry which is preliminary data.</text>
</comment>
<proteinExistence type="predicted"/>
<name>A0ABW7XBZ6_9NOCA</name>
<feature type="region of interest" description="Disordered" evidence="1">
    <location>
        <begin position="94"/>
        <end position="118"/>
    </location>
</feature>
<accession>A0ABW7XBZ6</accession>
<dbReference type="EMBL" id="JBIRYO010000048">
    <property type="protein sequence ID" value="MFI2478670.1"/>
    <property type="molecule type" value="Genomic_DNA"/>
</dbReference>
<sequence>MTVPEALLILDKAPCPDSGKKLTQAQLRTLLKGAGRCKLDTSVPTLQAALRGEQLGQHATINTAYAVITRSAVAVLTTLNNQITALHDPVERFHPAFRRRDPRLAAGHRSDHRSPHPR</sequence>
<evidence type="ECO:0000313" key="3">
    <source>
        <dbReference type="Proteomes" id="UP001611415"/>
    </source>
</evidence>
<organism evidence="2 3">
    <name type="scientific">Nocardia xishanensis</name>
    <dbReference type="NCBI Taxonomy" id="238964"/>
    <lineage>
        <taxon>Bacteria</taxon>
        <taxon>Bacillati</taxon>
        <taxon>Actinomycetota</taxon>
        <taxon>Actinomycetes</taxon>
        <taxon>Mycobacteriales</taxon>
        <taxon>Nocardiaceae</taxon>
        <taxon>Nocardia</taxon>
    </lineage>
</organism>
<dbReference type="RefSeq" id="WP_397096275.1">
    <property type="nucleotide sequence ID" value="NZ_JBIRYO010000048.1"/>
</dbReference>
<protein>
    <submittedName>
        <fullName evidence="2">Transposase</fullName>
    </submittedName>
</protein>
<evidence type="ECO:0000313" key="2">
    <source>
        <dbReference type="EMBL" id="MFI2478670.1"/>
    </source>
</evidence>
<keyword evidence="3" id="KW-1185">Reference proteome</keyword>
<evidence type="ECO:0000256" key="1">
    <source>
        <dbReference type="SAM" id="MobiDB-lite"/>
    </source>
</evidence>